<dbReference type="PaxDb" id="2903-EOD39357"/>
<evidence type="ECO:0000313" key="2">
    <source>
        <dbReference type="EnsemblProtists" id="EOD39357"/>
    </source>
</evidence>
<accession>A0A0D3KUC2</accession>
<proteinExistence type="predicted"/>
<dbReference type="Proteomes" id="UP000013827">
    <property type="component" value="Unassembled WGS sequence"/>
</dbReference>
<organism evidence="2 3">
    <name type="scientific">Emiliania huxleyi (strain CCMP1516)</name>
    <dbReference type="NCBI Taxonomy" id="280463"/>
    <lineage>
        <taxon>Eukaryota</taxon>
        <taxon>Haptista</taxon>
        <taxon>Haptophyta</taxon>
        <taxon>Prymnesiophyceae</taxon>
        <taxon>Isochrysidales</taxon>
        <taxon>Noelaerhabdaceae</taxon>
        <taxon>Emiliania</taxon>
    </lineage>
</organism>
<protein>
    <recommendedName>
        <fullName evidence="4">Thioredoxin domain-containing protein</fullName>
    </recommendedName>
</protein>
<dbReference type="RefSeq" id="XP_005791786.1">
    <property type="nucleotide sequence ID" value="XM_005791729.1"/>
</dbReference>
<dbReference type="HOGENOM" id="CLU_1212529_0_0_1"/>
<reference evidence="3" key="1">
    <citation type="journal article" date="2013" name="Nature">
        <title>Pan genome of the phytoplankton Emiliania underpins its global distribution.</title>
        <authorList>
            <person name="Read B.A."/>
            <person name="Kegel J."/>
            <person name="Klute M.J."/>
            <person name="Kuo A."/>
            <person name="Lefebvre S.C."/>
            <person name="Maumus F."/>
            <person name="Mayer C."/>
            <person name="Miller J."/>
            <person name="Monier A."/>
            <person name="Salamov A."/>
            <person name="Young J."/>
            <person name="Aguilar M."/>
            <person name="Claverie J.M."/>
            <person name="Frickenhaus S."/>
            <person name="Gonzalez K."/>
            <person name="Herman E.K."/>
            <person name="Lin Y.C."/>
            <person name="Napier J."/>
            <person name="Ogata H."/>
            <person name="Sarno A.F."/>
            <person name="Shmutz J."/>
            <person name="Schroeder D."/>
            <person name="de Vargas C."/>
            <person name="Verret F."/>
            <person name="von Dassow P."/>
            <person name="Valentin K."/>
            <person name="Van de Peer Y."/>
            <person name="Wheeler G."/>
            <person name="Dacks J.B."/>
            <person name="Delwiche C.F."/>
            <person name="Dyhrman S.T."/>
            <person name="Glockner G."/>
            <person name="John U."/>
            <person name="Richards T."/>
            <person name="Worden A.Z."/>
            <person name="Zhang X."/>
            <person name="Grigoriev I.V."/>
            <person name="Allen A.E."/>
            <person name="Bidle K."/>
            <person name="Borodovsky M."/>
            <person name="Bowler C."/>
            <person name="Brownlee C."/>
            <person name="Cock J.M."/>
            <person name="Elias M."/>
            <person name="Gladyshev V.N."/>
            <person name="Groth M."/>
            <person name="Guda C."/>
            <person name="Hadaegh A."/>
            <person name="Iglesias-Rodriguez M.D."/>
            <person name="Jenkins J."/>
            <person name="Jones B.M."/>
            <person name="Lawson T."/>
            <person name="Leese F."/>
            <person name="Lindquist E."/>
            <person name="Lobanov A."/>
            <person name="Lomsadze A."/>
            <person name="Malik S.B."/>
            <person name="Marsh M.E."/>
            <person name="Mackinder L."/>
            <person name="Mock T."/>
            <person name="Mueller-Roeber B."/>
            <person name="Pagarete A."/>
            <person name="Parker M."/>
            <person name="Probert I."/>
            <person name="Quesneville H."/>
            <person name="Raines C."/>
            <person name="Rensing S.A."/>
            <person name="Riano-Pachon D.M."/>
            <person name="Richier S."/>
            <person name="Rokitta S."/>
            <person name="Shiraiwa Y."/>
            <person name="Soanes D.M."/>
            <person name="van der Giezen M."/>
            <person name="Wahlund T.M."/>
            <person name="Williams B."/>
            <person name="Wilson W."/>
            <person name="Wolfe G."/>
            <person name="Wurch L.L."/>
        </authorList>
    </citation>
    <scope>NUCLEOTIDE SEQUENCE</scope>
</reference>
<dbReference type="AlphaFoldDB" id="A0A0D3KUC2"/>
<dbReference type="KEGG" id="ehx:EMIHUDRAFT_454430"/>
<feature type="region of interest" description="Disordered" evidence="1">
    <location>
        <begin position="168"/>
        <end position="202"/>
    </location>
</feature>
<sequence>MLPFGAAEKAAKKAVPFAADAAGLDAAKKGALASLPDSLVDKLGQGSPDMFFSAALTQTAAKAACLLFSDKAEVPPIFRSLSMAFEGQMQFGFAPPAMMAQFNIDRAPALLVLWNENEGKDELDAQAGMKLTGARFMPQVHGKFSYGNIAAFVASVVEQRLQMLGAHAGGAKPAGGEGEGGRGKAAGASKDVGPPPELSAANFEAECTQRGGLCAVALLDGGPDNGNKE</sequence>
<dbReference type="GeneID" id="17284628"/>
<dbReference type="Gene3D" id="3.40.30.10">
    <property type="entry name" value="Glutaredoxin"/>
    <property type="match status" value="1"/>
</dbReference>
<evidence type="ECO:0000256" key="1">
    <source>
        <dbReference type="SAM" id="MobiDB-lite"/>
    </source>
</evidence>
<dbReference type="EnsemblProtists" id="EOD39357">
    <property type="protein sequence ID" value="EOD39357"/>
    <property type="gene ID" value="EMIHUDRAFT_454430"/>
</dbReference>
<evidence type="ECO:0008006" key="4">
    <source>
        <dbReference type="Google" id="ProtNLM"/>
    </source>
</evidence>
<reference evidence="2" key="2">
    <citation type="submission" date="2024-10" db="UniProtKB">
        <authorList>
            <consortium name="EnsemblProtists"/>
        </authorList>
    </citation>
    <scope>IDENTIFICATION</scope>
</reference>
<keyword evidence="3" id="KW-1185">Reference proteome</keyword>
<name>A0A0D3KUC2_EMIH1</name>
<evidence type="ECO:0000313" key="3">
    <source>
        <dbReference type="Proteomes" id="UP000013827"/>
    </source>
</evidence>